<comment type="cofactor">
    <cofactor evidence="1">
        <name>FAD</name>
        <dbReference type="ChEBI" id="CHEBI:57692"/>
    </cofactor>
</comment>
<evidence type="ECO:0000256" key="4">
    <source>
        <dbReference type="ARBA" id="ARBA00023002"/>
    </source>
</evidence>
<dbReference type="InterPro" id="IPR036188">
    <property type="entry name" value="FAD/NAD-bd_sf"/>
</dbReference>
<evidence type="ECO:0000313" key="8">
    <source>
        <dbReference type="Proteomes" id="UP000239735"/>
    </source>
</evidence>
<evidence type="ECO:0000259" key="6">
    <source>
        <dbReference type="Pfam" id="PF00890"/>
    </source>
</evidence>
<evidence type="ECO:0000256" key="2">
    <source>
        <dbReference type="ARBA" id="ARBA00022630"/>
    </source>
</evidence>
<feature type="domain" description="FAD-dependent oxidoreductase 2 FAD-binding" evidence="6">
    <location>
        <begin position="38"/>
        <end position="563"/>
    </location>
</feature>
<dbReference type="EMBL" id="OKRB01000058">
    <property type="protein sequence ID" value="SPE18356.1"/>
    <property type="molecule type" value="Genomic_DNA"/>
</dbReference>
<protein>
    <submittedName>
        <fullName evidence="7">Fumarate reductase/succinate dehydrogenase flavoprotein domain protein</fullName>
    </submittedName>
</protein>
<dbReference type="PANTHER" id="PTHR43400:SF10">
    <property type="entry name" value="3-OXOSTEROID 1-DEHYDROGENASE"/>
    <property type="match status" value="1"/>
</dbReference>
<dbReference type="Pfam" id="PF00890">
    <property type="entry name" value="FAD_binding_2"/>
    <property type="match status" value="1"/>
</dbReference>
<dbReference type="OrthoDB" id="353581at2"/>
<keyword evidence="3" id="KW-0274">FAD</keyword>
<dbReference type="PROSITE" id="PS51318">
    <property type="entry name" value="TAT"/>
    <property type="match status" value="1"/>
</dbReference>
<name>A0A2N9L4W0_9BACT</name>
<organism evidence="7 8">
    <name type="scientific">Candidatus Sulfuritelmatomonas gaucii</name>
    <dbReference type="NCBI Taxonomy" id="2043161"/>
    <lineage>
        <taxon>Bacteria</taxon>
        <taxon>Pseudomonadati</taxon>
        <taxon>Acidobacteriota</taxon>
        <taxon>Terriglobia</taxon>
        <taxon>Terriglobales</taxon>
        <taxon>Acidobacteriaceae</taxon>
        <taxon>Candidatus Sulfuritelmatomonas</taxon>
    </lineage>
</organism>
<accession>A0A2N9L4W0</accession>
<evidence type="ECO:0000256" key="3">
    <source>
        <dbReference type="ARBA" id="ARBA00022827"/>
    </source>
</evidence>
<dbReference type="PANTHER" id="PTHR43400">
    <property type="entry name" value="FUMARATE REDUCTASE"/>
    <property type="match status" value="1"/>
</dbReference>
<dbReference type="SUPFAM" id="SSF51905">
    <property type="entry name" value="FAD/NAD(P)-binding domain"/>
    <property type="match status" value="1"/>
</dbReference>
<dbReference type="SUPFAM" id="SSF56425">
    <property type="entry name" value="Succinate dehydrogenase/fumarate reductase flavoprotein, catalytic domain"/>
    <property type="match status" value="1"/>
</dbReference>
<evidence type="ECO:0000256" key="1">
    <source>
        <dbReference type="ARBA" id="ARBA00001974"/>
    </source>
</evidence>
<dbReference type="Gene3D" id="3.50.50.60">
    <property type="entry name" value="FAD/NAD(P)-binding domain"/>
    <property type="match status" value="2"/>
</dbReference>
<gene>
    <name evidence="7" type="ORF">SBA5_1500001</name>
</gene>
<dbReference type="GO" id="GO:0008202">
    <property type="term" value="P:steroid metabolic process"/>
    <property type="evidence" value="ECO:0007669"/>
    <property type="project" value="UniProtKB-ARBA"/>
</dbReference>
<dbReference type="InterPro" id="IPR003953">
    <property type="entry name" value="FAD-dep_OxRdtase_2_FAD-bd"/>
</dbReference>
<feature type="signal peptide" evidence="5">
    <location>
        <begin position="1"/>
        <end position="26"/>
    </location>
</feature>
<dbReference type="Gene3D" id="3.90.700.10">
    <property type="entry name" value="Succinate dehydrogenase/fumarate reductase flavoprotein, catalytic domain"/>
    <property type="match status" value="1"/>
</dbReference>
<keyword evidence="4" id="KW-0560">Oxidoreductase</keyword>
<proteinExistence type="predicted"/>
<dbReference type="InterPro" id="IPR050315">
    <property type="entry name" value="FAD-oxidoreductase_2"/>
</dbReference>
<dbReference type="InterPro" id="IPR027477">
    <property type="entry name" value="Succ_DH/fumarate_Rdtase_cat_sf"/>
</dbReference>
<dbReference type="AlphaFoldDB" id="A0A2N9L4W0"/>
<reference evidence="8" key="1">
    <citation type="submission" date="2018-02" db="EMBL/GenBank/DDBJ databases">
        <authorList>
            <person name="Hausmann B."/>
        </authorList>
    </citation>
    <scope>NUCLEOTIDE SEQUENCE [LARGE SCALE GENOMIC DNA]</scope>
    <source>
        <strain evidence="8">Peat soil MAG SbA5</strain>
    </source>
</reference>
<dbReference type="InterPro" id="IPR006311">
    <property type="entry name" value="TAT_signal"/>
</dbReference>
<keyword evidence="2" id="KW-0285">Flavoprotein</keyword>
<evidence type="ECO:0000313" key="7">
    <source>
        <dbReference type="EMBL" id="SPE18356.1"/>
    </source>
</evidence>
<sequence>MPKKDLDRRTFLKGAALAALAPAAHAAPAAHKWDKEADVVVIGSGAAGLPASIIAKENGASVILVEANSDIGGHAAVSTGNIPLGGGTRAQKEAGIVDSPDILFKDLTDWSAVEPNGAAPYRFNDRDIVRAFADNNVFAYDFLVSHGLVFTKPVPDYGGMTNAGRSAPRAMHAAVMAYPLIQTGRSAVPDVQTTTTGGIGIVRPLEAAARKAGVQILLQHRMTSVIRENNNTGRVVGITVETEGAKLNIRARKGVILCTGGNSSNVNFRRIFDPRLTEEYCGVAGEPYTPQDASGEIAGMAVGASLWGTVNQTGEFGAAIAKAGYIGCQYGYPSMFPSWQPTSEYFHLVRATGLHVKDYQNAIQVNQAGLRFYDETKGQFGDPNARGDASQNYVPGNWRNAANIRWNPPNYLPAAMSLNGGTGNGGGPIWAIFDAEAVKREKWTVEPPYVDREAGFFFSGKTVAELAANISKNKYQKNPMPAQALQDTVARYNSFVDAGKDADFDKPAPQYKIQTPPFHAAWATPVLHDSRAGLRINARNQVLDLNGKVIPRLYCAGESAGGFSEHGLARCIVGGLIAGRNAAVEKV</sequence>
<dbReference type="PRINTS" id="PR00411">
    <property type="entry name" value="PNDRDTASEI"/>
</dbReference>
<dbReference type="Proteomes" id="UP000239735">
    <property type="component" value="Unassembled WGS sequence"/>
</dbReference>
<feature type="chain" id="PRO_5014731427" evidence="5">
    <location>
        <begin position="27"/>
        <end position="587"/>
    </location>
</feature>
<evidence type="ECO:0000256" key="5">
    <source>
        <dbReference type="SAM" id="SignalP"/>
    </source>
</evidence>
<dbReference type="GO" id="GO:0016491">
    <property type="term" value="F:oxidoreductase activity"/>
    <property type="evidence" value="ECO:0007669"/>
    <property type="project" value="UniProtKB-KW"/>
</dbReference>
<keyword evidence="5" id="KW-0732">Signal</keyword>